<dbReference type="InterPro" id="IPR051694">
    <property type="entry name" value="Immunoregulatory_rcpt-like"/>
</dbReference>
<comment type="caution">
    <text evidence="8">The sequence shown here is derived from an EMBL/GenBank/DDBJ whole genome shotgun (WGS) entry which is preliminary data.</text>
</comment>
<evidence type="ECO:0000313" key="8">
    <source>
        <dbReference type="EMBL" id="KAF2027575.1"/>
    </source>
</evidence>
<dbReference type="PANTHER" id="PTHR15549:SF33">
    <property type="entry name" value="MEMBRANE PROTEIN WSC4, PUTATIVE (AFU_ORTHOLOGUE AFUA_5G09020)-RELATED"/>
    <property type="match status" value="1"/>
</dbReference>
<keyword evidence="9" id="KW-1185">Reference proteome</keyword>
<feature type="signal peptide" evidence="7">
    <location>
        <begin position="1"/>
        <end position="27"/>
    </location>
</feature>
<evidence type="ECO:0000313" key="9">
    <source>
        <dbReference type="Proteomes" id="UP000799777"/>
    </source>
</evidence>
<feature type="chain" id="PRO_5040192643" description="WSC domain-containing protein" evidence="7">
    <location>
        <begin position="28"/>
        <end position="350"/>
    </location>
</feature>
<dbReference type="GO" id="GO:0071944">
    <property type="term" value="C:cell periphery"/>
    <property type="evidence" value="ECO:0007669"/>
    <property type="project" value="UniProtKB-ARBA"/>
</dbReference>
<evidence type="ECO:0000256" key="7">
    <source>
        <dbReference type="SAM" id="SignalP"/>
    </source>
</evidence>
<comment type="subcellular location">
    <subcellularLocation>
        <location evidence="1">Membrane</location>
        <topology evidence="1">Single-pass membrane protein</topology>
    </subcellularLocation>
</comment>
<organism evidence="8 9">
    <name type="scientific">Setomelanomma holmii</name>
    <dbReference type="NCBI Taxonomy" id="210430"/>
    <lineage>
        <taxon>Eukaryota</taxon>
        <taxon>Fungi</taxon>
        <taxon>Dikarya</taxon>
        <taxon>Ascomycota</taxon>
        <taxon>Pezizomycotina</taxon>
        <taxon>Dothideomycetes</taxon>
        <taxon>Pleosporomycetidae</taxon>
        <taxon>Pleosporales</taxon>
        <taxon>Pleosporineae</taxon>
        <taxon>Phaeosphaeriaceae</taxon>
        <taxon>Setomelanomma</taxon>
    </lineage>
</organism>
<evidence type="ECO:0000256" key="6">
    <source>
        <dbReference type="SAM" id="Phobius"/>
    </source>
</evidence>
<dbReference type="Proteomes" id="UP000799777">
    <property type="component" value="Unassembled WGS sequence"/>
</dbReference>
<feature type="transmembrane region" description="Helical" evidence="6">
    <location>
        <begin position="195"/>
        <end position="221"/>
    </location>
</feature>
<dbReference type="EMBL" id="ML978224">
    <property type="protein sequence ID" value="KAF2027575.1"/>
    <property type="molecule type" value="Genomic_DNA"/>
</dbReference>
<dbReference type="PANTHER" id="PTHR15549">
    <property type="entry name" value="PAIRED IMMUNOGLOBULIN-LIKE TYPE 2 RECEPTOR"/>
    <property type="match status" value="1"/>
</dbReference>
<keyword evidence="3 6" id="KW-1133">Transmembrane helix</keyword>
<feature type="region of interest" description="Disordered" evidence="5">
    <location>
        <begin position="112"/>
        <end position="136"/>
    </location>
</feature>
<evidence type="ECO:0000256" key="5">
    <source>
        <dbReference type="SAM" id="MobiDB-lite"/>
    </source>
</evidence>
<proteinExistence type="predicted"/>
<dbReference type="OrthoDB" id="2537459at2759"/>
<protein>
    <recommendedName>
        <fullName evidence="10">WSC domain-containing protein</fullName>
    </recommendedName>
</protein>
<evidence type="ECO:0000256" key="2">
    <source>
        <dbReference type="ARBA" id="ARBA00022692"/>
    </source>
</evidence>
<evidence type="ECO:0000256" key="1">
    <source>
        <dbReference type="ARBA" id="ARBA00004167"/>
    </source>
</evidence>
<reference evidence="8" key="1">
    <citation type="journal article" date="2020" name="Stud. Mycol.">
        <title>101 Dothideomycetes genomes: a test case for predicting lifestyles and emergence of pathogens.</title>
        <authorList>
            <person name="Haridas S."/>
            <person name="Albert R."/>
            <person name="Binder M."/>
            <person name="Bloem J."/>
            <person name="Labutti K."/>
            <person name="Salamov A."/>
            <person name="Andreopoulos B."/>
            <person name="Baker S."/>
            <person name="Barry K."/>
            <person name="Bills G."/>
            <person name="Bluhm B."/>
            <person name="Cannon C."/>
            <person name="Castanera R."/>
            <person name="Culley D."/>
            <person name="Daum C."/>
            <person name="Ezra D."/>
            <person name="Gonzalez J."/>
            <person name="Henrissat B."/>
            <person name="Kuo A."/>
            <person name="Liang C."/>
            <person name="Lipzen A."/>
            <person name="Lutzoni F."/>
            <person name="Magnuson J."/>
            <person name="Mondo S."/>
            <person name="Nolan M."/>
            <person name="Ohm R."/>
            <person name="Pangilinan J."/>
            <person name="Park H.-J."/>
            <person name="Ramirez L."/>
            <person name="Alfaro M."/>
            <person name="Sun H."/>
            <person name="Tritt A."/>
            <person name="Yoshinaga Y."/>
            <person name="Zwiers L.-H."/>
            <person name="Turgeon B."/>
            <person name="Goodwin S."/>
            <person name="Spatafora J."/>
            <person name="Crous P."/>
            <person name="Grigoriev I."/>
        </authorList>
    </citation>
    <scope>NUCLEOTIDE SEQUENCE</scope>
    <source>
        <strain evidence="8">CBS 110217</strain>
    </source>
</reference>
<gene>
    <name evidence="8" type="ORF">EK21DRAFT_71580</name>
</gene>
<dbReference type="CDD" id="cd12087">
    <property type="entry name" value="TM_EGFR-like"/>
    <property type="match status" value="1"/>
</dbReference>
<sequence length="350" mass="36993">MSRRISSTLSGLLAILAIILLVSPARAAWTESYCSSQNTGSTDVCHCGQVGNYAFAVIQLKDCYCSNYIPSQQVDVTRCDKGCPGFPSENCGDIDNGLYIYIKMSGTPSGTIGASSPSKSAVVSSSPPPPVSTQAPSSSQIVTVSTLVSLRCKHRSLFCPPSLFGPSCTAARHWHHQAQRLPPVRARRASSGTSIGAIVGGVLGGLAALAAIVGLVVFFLLRKRKQNREAQDETAMSNGGGSGGITRNTSTMSRAGLLGGATQVDHQYPPPIATNFSTQNSRYGDHESISPISNRRNSQPLMIDSRLNPNAVITFAGANASRESVASLDDSRDYGRQLNVRNPDPSIYNG</sequence>
<keyword evidence="4 6" id="KW-0472">Membrane</keyword>
<feature type="compositionally biased region" description="Low complexity" evidence="5">
    <location>
        <begin position="114"/>
        <end position="125"/>
    </location>
</feature>
<dbReference type="GO" id="GO:0016020">
    <property type="term" value="C:membrane"/>
    <property type="evidence" value="ECO:0007669"/>
    <property type="project" value="UniProtKB-SubCell"/>
</dbReference>
<evidence type="ECO:0000256" key="3">
    <source>
        <dbReference type="ARBA" id="ARBA00022989"/>
    </source>
</evidence>
<keyword evidence="2 6" id="KW-0812">Transmembrane</keyword>
<accession>A0A9P4H5P0</accession>
<feature type="region of interest" description="Disordered" evidence="5">
    <location>
        <begin position="322"/>
        <end position="350"/>
    </location>
</feature>
<feature type="region of interest" description="Disordered" evidence="5">
    <location>
        <begin position="228"/>
        <end position="251"/>
    </location>
</feature>
<name>A0A9P4H5P0_9PLEO</name>
<evidence type="ECO:0000256" key="4">
    <source>
        <dbReference type="ARBA" id="ARBA00023136"/>
    </source>
</evidence>
<keyword evidence="7" id="KW-0732">Signal</keyword>
<feature type="region of interest" description="Disordered" evidence="5">
    <location>
        <begin position="274"/>
        <end position="297"/>
    </location>
</feature>
<dbReference type="AlphaFoldDB" id="A0A9P4H5P0"/>
<evidence type="ECO:0008006" key="10">
    <source>
        <dbReference type="Google" id="ProtNLM"/>
    </source>
</evidence>